<dbReference type="PANTHER" id="PTHR39639:SF1">
    <property type="entry name" value="DUF262 DOMAIN-CONTAINING PROTEIN"/>
    <property type="match status" value="1"/>
</dbReference>
<evidence type="ECO:0000313" key="3">
    <source>
        <dbReference type="Proteomes" id="UP000642107"/>
    </source>
</evidence>
<keyword evidence="3" id="KW-1185">Reference proteome</keyword>
<feature type="domain" description="GmrSD restriction endonucleases N-terminal" evidence="1">
    <location>
        <begin position="195"/>
        <end position="403"/>
    </location>
</feature>
<sequence>MRTERCTLAEDRARYRVTAVVGDELDEAMRSATALIVSLSETPATPSEFDKRSSIDAASVGFRDASWIAGIVEIQDWLRLDEPLDLDDGANYVVRRLLQGIAPSTSLDRLVSEADDAVLTLHGLEVLTSHLERAAALRDRFLDDLEVLGRSAATADWVTAWEEIAEASLSGPIRARATTWAIRDFAIRAENGQLDLSPTYQRGDVWPSKDAQLLIESVLRGIPLPSIIVLDPRTSSAVNYEVVDGKQRLSTILRFIGRHPIALQQLSDLTQAHPAHPWLETFSTDYPAFRQLWRRVMGRALTLTQEKELYFPFKLAPDLGLSHGASSPLADFAGRYYTEIADETVDVAGSIGPIRELFEGPSDYQIPVIEYTEASPRQIHEVFNIYNRQGKHLNAEEIRNAVYHDIPLMRVLATAAGDRTAPLRASRFNEKPTDSLSSIEQIFDDYGVSRSRFKRTKILSWIMATSLISCTGPDGAPRRLATAQQINHLMEIASDPGHPLGGRGKASEAVGLIAFALQTHHGMQNWAPSFRGARGWQDLTLVASVVPLVLAAPVLGPELPDRMRLHEDRLAELSATSWSKPRKTQTNVQWEFQARVALEMLSVLDVPNEAAHVGAASLFGDTSIPGLRAIASSD</sequence>
<reference evidence="2 3" key="1">
    <citation type="submission" date="2020-09" db="EMBL/GenBank/DDBJ databases">
        <title>Flavimobilis rhizosphaerae sp. nov., isolated from rhizosphere soil of Spartina alterniflora.</title>
        <authorList>
            <person name="Hanqin C."/>
        </authorList>
    </citation>
    <scope>NUCLEOTIDE SEQUENCE [LARGE SCALE GENOMIC DNA]</scope>
    <source>
        <strain evidence="2 3">GY 10621</strain>
    </source>
</reference>
<dbReference type="Pfam" id="PF03235">
    <property type="entry name" value="GmrSD_N"/>
    <property type="match status" value="1"/>
</dbReference>
<accession>A0ABR9DPY1</accession>
<dbReference type="PANTHER" id="PTHR39639">
    <property type="entry name" value="CHROMOSOME 16, WHOLE GENOME SHOTGUN SEQUENCE"/>
    <property type="match status" value="1"/>
</dbReference>
<evidence type="ECO:0000259" key="1">
    <source>
        <dbReference type="Pfam" id="PF03235"/>
    </source>
</evidence>
<dbReference type="InterPro" id="IPR004919">
    <property type="entry name" value="GmrSD_N"/>
</dbReference>
<dbReference type="RefSeq" id="WP_192279056.1">
    <property type="nucleotide sequence ID" value="NZ_JACZDF010000003.1"/>
</dbReference>
<proteinExistence type="predicted"/>
<name>A0ABR9DPY1_9MICO</name>
<dbReference type="EMBL" id="JACZDF010000003">
    <property type="protein sequence ID" value="MBD9699187.1"/>
    <property type="molecule type" value="Genomic_DNA"/>
</dbReference>
<comment type="caution">
    <text evidence="2">The sequence shown here is derived from an EMBL/GenBank/DDBJ whole genome shotgun (WGS) entry which is preliminary data.</text>
</comment>
<dbReference type="Proteomes" id="UP000642107">
    <property type="component" value="Unassembled WGS sequence"/>
</dbReference>
<protein>
    <submittedName>
        <fullName evidence="2">DUF262 domain-containing protein</fullName>
    </submittedName>
</protein>
<organism evidence="2 3">
    <name type="scientific">Flavimobilis rhizosphaerae</name>
    <dbReference type="NCBI Taxonomy" id="2775421"/>
    <lineage>
        <taxon>Bacteria</taxon>
        <taxon>Bacillati</taxon>
        <taxon>Actinomycetota</taxon>
        <taxon>Actinomycetes</taxon>
        <taxon>Micrococcales</taxon>
        <taxon>Jonesiaceae</taxon>
        <taxon>Flavimobilis</taxon>
    </lineage>
</organism>
<gene>
    <name evidence="2" type="ORF">IGS67_06735</name>
</gene>
<evidence type="ECO:0000313" key="2">
    <source>
        <dbReference type="EMBL" id="MBD9699187.1"/>
    </source>
</evidence>